<sequence length="996" mass="109123">MLADSGVERADIDRVQRSMLASRLRALLASSTASTADGATLERLLRERLFVLAEQAEIDPFGNPILLMALEFSRMMDGGQASAGAIDQLIQRLSVKSFADRVDRQVRYLGDMDPQGNALAIAAVVRAVAGTPLLPFEAFRTRIERVVLGIVLTAHPTFGMPVELARALMRMASGRDEAGGPLGSTAGAETLREVMNAEHLPPQDLTLAVEHEFSVEALGHIQAALDRVNEIVLDVAAELYPERWTELRPSLITAASWVGYDLDGRTDIAWSDTFAKRLGVKLAQLKRHRAAAQRLAAVEKPVAAALAPAVEQLDRAIAMVEREQAVLATVSGHPERVGELSHLFVEGRDAGLVSAAPLRAAVAAGLAASEDRVVRRDLVALDASLMSHGLGLAHTHVRLNATQLHNAIRKQVGMETAPNDPSHRRSYHNAINDLLGAVEPVKVNFADLMAERATAKRLFMIVQQMVKYVDADTPVRFLIAETEAGFTLLTALYYARLFGVEDQVEISPLYETAEALERGDGIIEEALRSPHYKAYLKRTGRLTVQFGFSDSGRYLGQMAATFMIERLRLRLATLLARHELGDVQIVLFNTHGESIGRGGHPSSLVDRLRYVSPPVTRANFANLGIAVKEEVSFQGGDGFLPFMGFASALAVLRGVLETMLLPDPEAVEDPIYRENDYAVEFFATIQQLFESLVEDPNYAVLVSAYGANLVPRTGSRPTKRQHDGSARAMEVTHVSQIRAIPNNAILQQLGLLANTLYGVGRARAKDPELFNELTQRSPRFRRAMVMVETALGFSDLDVLKAHIDTLNPGMWLSRSAVTRRPTRATELRGVSSALERLDLYPALIKLYRRLQADFLDLTDRAGAHGGGLEGKLEPDRHHTLVLLHVVRLALIHRIYLLAMHVPDFSPHHGLMRADIVARLIRLDVPGAVQLLKDIFPKVDPGALPAEARVAEPSTYEGEATQGYAREHETLFDPLLALYGQVLRLSNAIAYQIGAVG</sequence>
<organism evidence="3 4">
    <name type="scientific">Aliidongia dinghuensis</name>
    <dbReference type="NCBI Taxonomy" id="1867774"/>
    <lineage>
        <taxon>Bacteria</taxon>
        <taxon>Pseudomonadati</taxon>
        <taxon>Pseudomonadota</taxon>
        <taxon>Alphaproteobacteria</taxon>
        <taxon>Rhodospirillales</taxon>
        <taxon>Dongiaceae</taxon>
        <taxon>Aliidongia</taxon>
    </lineage>
</organism>
<evidence type="ECO:0000256" key="2">
    <source>
        <dbReference type="ARBA" id="ARBA00022419"/>
    </source>
</evidence>
<dbReference type="AlphaFoldDB" id="A0A8J2YWE2"/>
<dbReference type="Pfam" id="PF00311">
    <property type="entry name" value="PEPcase"/>
    <property type="match status" value="1"/>
</dbReference>
<name>A0A8J2YWE2_9PROT</name>
<evidence type="ECO:0000256" key="1">
    <source>
        <dbReference type="ARBA" id="ARBA00003670"/>
    </source>
</evidence>
<dbReference type="GO" id="GO:0015977">
    <property type="term" value="P:carbon fixation"/>
    <property type="evidence" value="ECO:0007669"/>
    <property type="project" value="InterPro"/>
</dbReference>
<evidence type="ECO:0000313" key="3">
    <source>
        <dbReference type="EMBL" id="GGF25460.1"/>
    </source>
</evidence>
<dbReference type="SUPFAM" id="SSF51621">
    <property type="entry name" value="Phosphoenolpyruvate/pyruvate domain"/>
    <property type="match status" value="1"/>
</dbReference>
<keyword evidence="4" id="KW-1185">Reference proteome</keyword>
<dbReference type="GO" id="GO:0006099">
    <property type="term" value="P:tricarboxylic acid cycle"/>
    <property type="evidence" value="ECO:0007669"/>
    <property type="project" value="InterPro"/>
</dbReference>
<dbReference type="Proteomes" id="UP000646365">
    <property type="component" value="Unassembled WGS sequence"/>
</dbReference>
<evidence type="ECO:0000313" key="4">
    <source>
        <dbReference type="Proteomes" id="UP000646365"/>
    </source>
</evidence>
<comment type="function">
    <text evidence="1">Forms oxaloacetate, a four-carbon dicarboxylic acid source for the tricarboxylic acid cycle.</text>
</comment>
<proteinExistence type="predicted"/>
<protein>
    <recommendedName>
        <fullName evidence="2">Phosphoenolpyruvate carboxylase</fullName>
    </recommendedName>
</protein>
<gene>
    <name evidence="3" type="ORF">GCM10011611_34410</name>
</gene>
<dbReference type="PANTHER" id="PTHR30523">
    <property type="entry name" value="PHOSPHOENOLPYRUVATE CARBOXYLASE"/>
    <property type="match status" value="1"/>
</dbReference>
<dbReference type="PANTHER" id="PTHR30523:SF6">
    <property type="entry name" value="PHOSPHOENOLPYRUVATE CARBOXYLASE"/>
    <property type="match status" value="1"/>
</dbReference>
<dbReference type="EMBL" id="BMJQ01000008">
    <property type="protein sequence ID" value="GGF25460.1"/>
    <property type="molecule type" value="Genomic_DNA"/>
</dbReference>
<dbReference type="GO" id="GO:0005829">
    <property type="term" value="C:cytosol"/>
    <property type="evidence" value="ECO:0007669"/>
    <property type="project" value="TreeGrafter"/>
</dbReference>
<dbReference type="GO" id="GO:0008964">
    <property type="term" value="F:phosphoenolpyruvate carboxylase activity"/>
    <property type="evidence" value="ECO:0007669"/>
    <property type="project" value="InterPro"/>
</dbReference>
<reference evidence="3" key="2">
    <citation type="submission" date="2020-09" db="EMBL/GenBank/DDBJ databases">
        <authorList>
            <person name="Sun Q."/>
            <person name="Zhou Y."/>
        </authorList>
    </citation>
    <scope>NUCLEOTIDE SEQUENCE</scope>
    <source>
        <strain evidence="3">CGMCC 1.15725</strain>
    </source>
</reference>
<reference evidence="3" key="1">
    <citation type="journal article" date="2014" name="Int. J. Syst. Evol. Microbiol.">
        <title>Complete genome sequence of Corynebacterium casei LMG S-19264T (=DSM 44701T), isolated from a smear-ripened cheese.</title>
        <authorList>
            <consortium name="US DOE Joint Genome Institute (JGI-PGF)"/>
            <person name="Walter F."/>
            <person name="Albersmeier A."/>
            <person name="Kalinowski J."/>
            <person name="Ruckert C."/>
        </authorList>
    </citation>
    <scope>NUCLEOTIDE SEQUENCE</scope>
    <source>
        <strain evidence="3">CGMCC 1.15725</strain>
    </source>
</reference>
<dbReference type="InterPro" id="IPR015813">
    <property type="entry name" value="Pyrv/PenolPyrv_kinase-like_dom"/>
</dbReference>
<comment type="caution">
    <text evidence="3">The sequence shown here is derived from an EMBL/GenBank/DDBJ whole genome shotgun (WGS) entry which is preliminary data.</text>
</comment>
<accession>A0A8J2YWE2</accession>
<dbReference type="InterPro" id="IPR021135">
    <property type="entry name" value="PEP_COase"/>
</dbReference>